<name>A0A1E3X765_9BACT</name>
<protein>
    <submittedName>
        <fullName evidence="2">Uncharacterized protein</fullName>
    </submittedName>
</protein>
<evidence type="ECO:0000256" key="1">
    <source>
        <dbReference type="SAM" id="Coils"/>
    </source>
</evidence>
<comment type="caution">
    <text evidence="2">The sequence shown here is derived from an EMBL/GenBank/DDBJ whole genome shotgun (WGS) entry which is preliminary data.</text>
</comment>
<dbReference type="Proteomes" id="UP000094056">
    <property type="component" value="Unassembled WGS sequence"/>
</dbReference>
<gene>
    <name evidence="2" type="ORF">SCARUB_03389</name>
</gene>
<evidence type="ECO:0000313" key="3">
    <source>
        <dbReference type="Proteomes" id="UP000094056"/>
    </source>
</evidence>
<accession>A0A1E3X765</accession>
<keyword evidence="1" id="KW-0175">Coiled coil</keyword>
<proteinExistence type="predicted"/>
<feature type="coiled-coil region" evidence="1">
    <location>
        <begin position="29"/>
        <end position="56"/>
    </location>
</feature>
<organism evidence="2 3">
    <name type="scientific">Candidatus Scalindua rubra</name>
    <dbReference type="NCBI Taxonomy" id="1872076"/>
    <lineage>
        <taxon>Bacteria</taxon>
        <taxon>Pseudomonadati</taxon>
        <taxon>Planctomycetota</taxon>
        <taxon>Candidatus Brocadiia</taxon>
        <taxon>Candidatus Brocadiales</taxon>
        <taxon>Candidatus Scalinduaceae</taxon>
        <taxon>Candidatus Scalindua</taxon>
    </lineage>
</organism>
<sequence length="475" mass="54356">MIKTKVIIFVILLFLILPGCLARYGEGRLEQLLTSVNNLQRESEENNEELTEEKIREILGEPGLLKPIYERNLEFSFLDKLKEDSGVLLMPNRVDLYDDMLTDIKKKRLKSVSLLSYIYDRMGQEDTSLTFYISKSKIIGWDYVRYVDYDPIEKDRKMFVNYKTETPADYLRLSYTFLIDTVIGLKQFVGEVIKSPVSFIETEFFENIFIENKIPFYKFDGLKAAIEDWRNGVTALAYRHRVDGKQGILATTQNLLGEVPIIGSILDQWYKKESSSVDRLFLSRGINGGDNSAQNMALWVHFLTSKKEMDAFHVKAIPYRYGSVSDVVWSLLNISHGFAYDMASEIVLSNNVNPGDSIFLSGHSGGVQRIVSSARILNDDGINIEKMYGISGPALGYAPCSKIEVELNGKILQDPTSDVSRLLNYLTFNLLTNVKWKYKKEVDKSHKHRTPGFVDGRTRLKYDGFLDDSLNDFFK</sequence>
<evidence type="ECO:0000313" key="2">
    <source>
        <dbReference type="EMBL" id="ODS31486.1"/>
    </source>
</evidence>
<dbReference type="AlphaFoldDB" id="A0A1E3X765"/>
<reference evidence="2 3" key="1">
    <citation type="submission" date="2016-07" db="EMBL/GenBank/DDBJ databases">
        <title>Draft genome of Scalindua rubra, obtained from a brine-seawater interface in the Red Sea, sheds light on salt adaptation in anammox bacteria.</title>
        <authorList>
            <person name="Speth D.R."/>
            <person name="Lagkouvardos I."/>
            <person name="Wang Y."/>
            <person name="Qian P.-Y."/>
            <person name="Dutilh B.E."/>
            <person name="Jetten M.S."/>
        </authorList>
    </citation>
    <scope>NUCLEOTIDE SEQUENCE [LARGE SCALE GENOMIC DNA]</scope>
    <source>
        <strain evidence="2">BSI-1</strain>
    </source>
</reference>
<dbReference type="EMBL" id="MAYW01000114">
    <property type="protein sequence ID" value="ODS31486.1"/>
    <property type="molecule type" value="Genomic_DNA"/>
</dbReference>